<keyword evidence="4 6" id="KW-0573">Peptidoglycan synthesis</keyword>
<dbReference type="UniPathway" id="UPA00219"/>
<dbReference type="GO" id="GO:0008360">
    <property type="term" value="P:regulation of cell shape"/>
    <property type="evidence" value="ECO:0007669"/>
    <property type="project" value="UniProtKB-UniRule"/>
</dbReference>
<dbReference type="STRING" id="85558.T45_07408"/>
<comment type="caution">
    <text evidence="9">The sequence shown here is derived from an EMBL/GenBank/DDBJ whole genome shotgun (WGS) entry which is preliminary data.</text>
</comment>
<dbReference type="SUPFAM" id="SSF141523">
    <property type="entry name" value="L,D-transpeptidase catalytic domain-like"/>
    <property type="match status" value="1"/>
</dbReference>
<dbReference type="Gene3D" id="2.40.440.10">
    <property type="entry name" value="L,D-transpeptidase catalytic domain-like"/>
    <property type="match status" value="1"/>
</dbReference>
<reference evidence="9 10" key="1">
    <citation type="journal article" date="2011" name="Plasmid">
        <title>Streptomyces turgidiscabies Car8 contains a modular pathogenicity island that shares virulence genes with other actinobacterial plant pathogens.</title>
        <authorList>
            <person name="Huguet-Tapia J.C."/>
            <person name="Badger J.H."/>
            <person name="Loria R."/>
            <person name="Pettis G.S."/>
        </authorList>
    </citation>
    <scope>NUCLEOTIDE SEQUENCE [LARGE SCALE GENOMIC DNA]</scope>
    <source>
        <strain evidence="9 10">Car8</strain>
    </source>
</reference>
<evidence type="ECO:0000256" key="5">
    <source>
        <dbReference type="ARBA" id="ARBA00023316"/>
    </source>
</evidence>
<feature type="active site" description="Proton donor/acceptor" evidence="6">
    <location>
        <position position="255"/>
    </location>
</feature>
<comment type="pathway">
    <text evidence="1 6">Cell wall biogenesis; peptidoglycan biosynthesis.</text>
</comment>
<evidence type="ECO:0000313" key="10">
    <source>
        <dbReference type="Proteomes" id="UP000010931"/>
    </source>
</evidence>
<keyword evidence="2" id="KW-0808">Transferase</keyword>
<dbReference type="Pfam" id="PF03734">
    <property type="entry name" value="YkuD"/>
    <property type="match status" value="1"/>
</dbReference>
<keyword evidence="5 6" id="KW-0961">Cell wall biogenesis/degradation</keyword>
<dbReference type="GeneID" id="97406633"/>
<dbReference type="PROSITE" id="PS52029">
    <property type="entry name" value="LD_TPASE"/>
    <property type="match status" value="1"/>
</dbReference>
<accession>L7F668</accession>
<keyword evidence="7" id="KW-0732">Signal</keyword>
<feature type="signal peptide" evidence="7">
    <location>
        <begin position="1"/>
        <end position="28"/>
    </location>
</feature>
<evidence type="ECO:0000256" key="3">
    <source>
        <dbReference type="ARBA" id="ARBA00022960"/>
    </source>
</evidence>
<evidence type="ECO:0000256" key="6">
    <source>
        <dbReference type="PROSITE-ProRule" id="PRU01373"/>
    </source>
</evidence>
<keyword evidence="3 6" id="KW-0133">Cell shape</keyword>
<dbReference type="GO" id="GO:0016740">
    <property type="term" value="F:transferase activity"/>
    <property type="evidence" value="ECO:0007669"/>
    <property type="project" value="UniProtKB-KW"/>
</dbReference>
<dbReference type="InterPro" id="IPR050979">
    <property type="entry name" value="LD-transpeptidase"/>
</dbReference>
<proteinExistence type="predicted"/>
<dbReference type="EMBL" id="AEJB01000313">
    <property type="protein sequence ID" value="ELP67073.1"/>
    <property type="molecule type" value="Genomic_DNA"/>
</dbReference>
<evidence type="ECO:0000313" key="9">
    <source>
        <dbReference type="EMBL" id="ELP67073.1"/>
    </source>
</evidence>
<dbReference type="GO" id="GO:0005576">
    <property type="term" value="C:extracellular region"/>
    <property type="evidence" value="ECO:0007669"/>
    <property type="project" value="TreeGrafter"/>
</dbReference>
<dbReference type="AlphaFoldDB" id="L7F668"/>
<dbReference type="PANTHER" id="PTHR30582">
    <property type="entry name" value="L,D-TRANSPEPTIDASE"/>
    <property type="match status" value="1"/>
</dbReference>
<evidence type="ECO:0000259" key="8">
    <source>
        <dbReference type="PROSITE" id="PS52029"/>
    </source>
</evidence>
<evidence type="ECO:0000256" key="1">
    <source>
        <dbReference type="ARBA" id="ARBA00004752"/>
    </source>
</evidence>
<dbReference type="GO" id="GO:0071972">
    <property type="term" value="F:peptidoglycan L,D-transpeptidase activity"/>
    <property type="evidence" value="ECO:0007669"/>
    <property type="project" value="TreeGrafter"/>
</dbReference>
<organism evidence="9 10">
    <name type="scientific">Streptomyces turgidiscabies (strain Car8)</name>
    <dbReference type="NCBI Taxonomy" id="698760"/>
    <lineage>
        <taxon>Bacteria</taxon>
        <taxon>Bacillati</taxon>
        <taxon>Actinomycetota</taxon>
        <taxon>Actinomycetes</taxon>
        <taxon>Kitasatosporales</taxon>
        <taxon>Streptomycetaceae</taxon>
        <taxon>Streptomyces</taxon>
    </lineage>
</organism>
<evidence type="ECO:0000256" key="7">
    <source>
        <dbReference type="SAM" id="SignalP"/>
    </source>
</evidence>
<dbReference type="InterPro" id="IPR005490">
    <property type="entry name" value="LD_TPept_cat_dom"/>
</dbReference>
<dbReference type="PANTHER" id="PTHR30582:SF33">
    <property type="entry name" value="EXPORTED PROTEIN"/>
    <property type="match status" value="1"/>
</dbReference>
<gene>
    <name evidence="9" type="ORF">STRTUCAR8_06811</name>
</gene>
<dbReference type="GO" id="GO:0018104">
    <property type="term" value="P:peptidoglycan-protein cross-linking"/>
    <property type="evidence" value="ECO:0007669"/>
    <property type="project" value="TreeGrafter"/>
</dbReference>
<protein>
    <submittedName>
        <fullName evidence="9">Tat pathway signal sequence domain protein</fullName>
    </submittedName>
</protein>
<name>L7F668_STRT8</name>
<evidence type="ECO:0000256" key="4">
    <source>
        <dbReference type="ARBA" id="ARBA00022984"/>
    </source>
</evidence>
<dbReference type="RefSeq" id="WP_006377775.1">
    <property type="nucleotide sequence ID" value="NZ_AEJB01000313.1"/>
</dbReference>
<feature type="domain" description="L,D-TPase catalytic" evidence="8">
    <location>
        <begin position="183"/>
        <end position="294"/>
    </location>
</feature>
<keyword evidence="10" id="KW-1185">Reference proteome</keyword>
<dbReference type="Gene3D" id="1.10.101.10">
    <property type="entry name" value="PGBD-like superfamily/PGBD"/>
    <property type="match status" value="1"/>
</dbReference>
<dbReference type="InterPro" id="IPR038063">
    <property type="entry name" value="Transpep_catalytic_dom"/>
</dbReference>
<sequence>MISRPFVLRGLTALLVAVAVLPVGPAVADPVPSPAPAPGSGTEGVLVPGVPPAPSQPWSFDTPDQLLAPQVYTPTREEDAVEPSEAARGTYDLIEYVPLREAANRVACSKLAGPYQRQVEFWLKLRVDGKQSAADCRAIRAFQRKYKIKPDSGFAGPVTWSRMQLLSARKNPNAAGKCPVRTYRVACVDLGRQLTWVQKGKKVVYGPVPVRTGRTAYPTRGGWHKVYWKHKNHHSTLYDTPMPYAQFFSGGQAFHAVYGSIYTTVGSMGCVNMRLADARTLWGVLKTGDHVYVWGRRAAG</sequence>
<feature type="active site" description="Nucleophile" evidence="6">
    <location>
        <position position="270"/>
    </location>
</feature>
<dbReference type="GO" id="GO:0071555">
    <property type="term" value="P:cell wall organization"/>
    <property type="evidence" value="ECO:0007669"/>
    <property type="project" value="UniProtKB-UniRule"/>
</dbReference>
<evidence type="ECO:0000256" key="2">
    <source>
        <dbReference type="ARBA" id="ARBA00022679"/>
    </source>
</evidence>
<dbReference type="Proteomes" id="UP000010931">
    <property type="component" value="Unassembled WGS sequence"/>
</dbReference>
<dbReference type="InterPro" id="IPR036366">
    <property type="entry name" value="PGBDSf"/>
</dbReference>
<feature type="chain" id="PRO_5003973533" evidence="7">
    <location>
        <begin position="29"/>
        <end position="300"/>
    </location>
</feature>
<dbReference type="CDD" id="cd16913">
    <property type="entry name" value="YkuD_like"/>
    <property type="match status" value="1"/>
</dbReference>
<dbReference type="PATRIC" id="fig|698760.3.peg.4140"/>